<dbReference type="EMBL" id="RBUM01000341">
    <property type="protein sequence ID" value="RMV12841.1"/>
    <property type="molecule type" value="Genomic_DNA"/>
</dbReference>
<proteinExistence type="predicted"/>
<organism evidence="1 2">
    <name type="scientific">Pseudomonas savastanoi</name>
    <name type="common">Pseudomonas syringae pv. savastanoi</name>
    <dbReference type="NCBI Taxonomy" id="29438"/>
    <lineage>
        <taxon>Bacteria</taxon>
        <taxon>Pseudomonadati</taxon>
        <taxon>Pseudomonadota</taxon>
        <taxon>Gammaproteobacteria</taxon>
        <taxon>Pseudomonadales</taxon>
        <taxon>Pseudomonadaceae</taxon>
        <taxon>Pseudomonas</taxon>
    </lineage>
</organism>
<comment type="caution">
    <text evidence="1">The sequence shown here is derived from an EMBL/GenBank/DDBJ whole genome shotgun (WGS) entry which is preliminary data.</text>
</comment>
<evidence type="ECO:0000313" key="1">
    <source>
        <dbReference type="EMBL" id="RMV12841.1"/>
    </source>
</evidence>
<evidence type="ECO:0000313" key="2">
    <source>
        <dbReference type="Proteomes" id="UP000270795"/>
    </source>
</evidence>
<protein>
    <submittedName>
        <fullName evidence="1">Uncharacterized protein</fullName>
    </submittedName>
</protein>
<dbReference type="AlphaFoldDB" id="A0A3M6A0T7"/>
<dbReference type="Proteomes" id="UP000270795">
    <property type="component" value="Unassembled WGS sequence"/>
</dbReference>
<gene>
    <name evidence="1" type="ORF">ALP17_200026</name>
</gene>
<accession>A0A3M6A0T7</accession>
<sequence length="103" mass="11422">MIAVRGHFDCRSLHLYIEALTCVFHQGPSDQLNMTVCSTAVLHLLTSIRHMQRSQTETIGLVLNGEALVRSFPNPAGSPLTTQVWGTKVFCSAHWRRTCAEGI</sequence>
<name>A0A3M6A0T7_PSESS</name>
<reference evidence="1 2" key="1">
    <citation type="submission" date="2018-08" db="EMBL/GenBank/DDBJ databases">
        <title>Recombination of ecologically and evolutionarily significant loci maintains genetic cohesion in the Pseudomonas syringae species complex.</title>
        <authorList>
            <person name="Dillon M."/>
            <person name="Thakur S."/>
            <person name="Almeida R.N.D."/>
            <person name="Weir B.S."/>
            <person name="Guttman D.S."/>
        </authorList>
    </citation>
    <scope>NUCLEOTIDE SEQUENCE [LARGE SCALE GENOMIC DNA]</scope>
    <source>
        <strain evidence="1 2">ICMP 11899</strain>
    </source>
</reference>